<dbReference type="GeneID" id="54558627"/>
<feature type="compositionally biased region" description="Low complexity" evidence="1">
    <location>
        <begin position="42"/>
        <end position="64"/>
    </location>
</feature>
<feature type="compositionally biased region" description="Basic residues" evidence="1">
    <location>
        <begin position="543"/>
        <end position="556"/>
    </location>
</feature>
<dbReference type="EMBL" id="ML993588">
    <property type="protein sequence ID" value="KAF2169126.1"/>
    <property type="molecule type" value="Genomic_DNA"/>
</dbReference>
<feature type="compositionally biased region" description="Acidic residues" evidence="1">
    <location>
        <begin position="496"/>
        <end position="519"/>
    </location>
</feature>
<evidence type="ECO:0000313" key="2">
    <source>
        <dbReference type="EMBL" id="KAF2169126.1"/>
    </source>
</evidence>
<feature type="compositionally biased region" description="Basic and acidic residues" evidence="1">
    <location>
        <begin position="403"/>
        <end position="421"/>
    </location>
</feature>
<feature type="compositionally biased region" description="Basic residues" evidence="1">
    <location>
        <begin position="633"/>
        <end position="644"/>
    </location>
</feature>
<organism evidence="2 3">
    <name type="scientific">Zasmidium cellare ATCC 36951</name>
    <dbReference type="NCBI Taxonomy" id="1080233"/>
    <lineage>
        <taxon>Eukaryota</taxon>
        <taxon>Fungi</taxon>
        <taxon>Dikarya</taxon>
        <taxon>Ascomycota</taxon>
        <taxon>Pezizomycotina</taxon>
        <taxon>Dothideomycetes</taxon>
        <taxon>Dothideomycetidae</taxon>
        <taxon>Mycosphaerellales</taxon>
        <taxon>Mycosphaerellaceae</taxon>
        <taxon>Zasmidium</taxon>
    </lineage>
</organism>
<feature type="compositionally biased region" description="Polar residues" evidence="1">
    <location>
        <begin position="423"/>
        <end position="441"/>
    </location>
</feature>
<protein>
    <submittedName>
        <fullName evidence="2">Uncharacterized protein</fullName>
    </submittedName>
</protein>
<dbReference type="RefSeq" id="XP_033670015.1">
    <property type="nucleotide sequence ID" value="XM_033805355.1"/>
</dbReference>
<proteinExistence type="predicted"/>
<sequence>MELDFDENGFVELTHEQAFAIFDDFYGSPERAPTAEADQHVPATAPTRPTEAEAAAPDPQDEFPGLMEDIEQLPDAALPEDAPPPDHAPSAEAAPSLELDSLLEDAAPAQADQDVPPIAPSRPPDAETAVPDAQDEFAGLMKDLEQLPDAPLPENAPSPESAPLPEPSPLPEDASLPKVVALSTTQVEDPFTGTHPPATPGFLAPGPSATSIFQNEQPSYSPELPQYNGASISKIVPQHLSPEAPSSGNKSTMQAEMRHEEDVQSSPLPTTPVPFLRSSLGLNVHSGDEKVSDANLYDDAIQMRDIPLPQTSSDDEFPDAAKSWSFKNLSPQKTDGTQRPAEDADTVTGARALTDSTSQPLPNVKPHAKRRHESSSPEVPLSLLDKTYAVGANTEKPSIKKQRPGDSDTDLVKPEVAHVKDNIGTSQQSRVNQINKSQQTKAVEESDSSLTDVSIEKKSSPPIPKTSPQVIIMAASKTSGKAKKVDSKKKKRPEPEEVVMIDGDEITLETAIPDDDPDEPPNWNFDALREDSPQKPKSTTPSPKKKPAKGKGKAKAKATEGPTAGTKRGKSPSAESAAGTPTVKKGRVGGQELKDLVGNAVLSGVRKMNASPRKTRKGRKDEEDAKPNAAGAAKRRQSGGTKGK</sequence>
<feature type="region of interest" description="Disordered" evidence="1">
    <location>
        <begin position="239"/>
        <end position="274"/>
    </location>
</feature>
<feature type="compositionally biased region" description="Polar residues" evidence="1">
    <location>
        <begin position="244"/>
        <end position="254"/>
    </location>
</feature>
<gene>
    <name evidence="2" type="ORF">M409DRAFT_20353</name>
</gene>
<keyword evidence="3" id="KW-1185">Reference proteome</keyword>
<name>A0A6A6CUH0_ZASCE</name>
<feature type="compositionally biased region" description="Polar residues" evidence="1">
    <location>
        <begin position="325"/>
        <end position="337"/>
    </location>
</feature>
<dbReference type="AlphaFoldDB" id="A0A6A6CUH0"/>
<reference evidence="2" key="1">
    <citation type="journal article" date="2020" name="Stud. Mycol.">
        <title>101 Dothideomycetes genomes: a test case for predicting lifestyles and emergence of pathogens.</title>
        <authorList>
            <person name="Haridas S."/>
            <person name="Albert R."/>
            <person name="Binder M."/>
            <person name="Bloem J."/>
            <person name="Labutti K."/>
            <person name="Salamov A."/>
            <person name="Andreopoulos B."/>
            <person name="Baker S."/>
            <person name="Barry K."/>
            <person name="Bills G."/>
            <person name="Bluhm B."/>
            <person name="Cannon C."/>
            <person name="Castanera R."/>
            <person name="Culley D."/>
            <person name="Daum C."/>
            <person name="Ezra D."/>
            <person name="Gonzalez J."/>
            <person name="Henrissat B."/>
            <person name="Kuo A."/>
            <person name="Liang C."/>
            <person name="Lipzen A."/>
            <person name="Lutzoni F."/>
            <person name="Magnuson J."/>
            <person name="Mondo S."/>
            <person name="Nolan M."/>
            <person name="Ohm R."/>
            <person name="Pangilinan J."/>
            <person name="Park H.-J."/>
            <person name="Ramirez L."/>
            <person name="Alfaro M."/>
            <person name="Sun H."/>
            <person name="Tritt A."/>
            <person name="Yoshinaga Y."/>
            <person name="Zwiers L.-H."/>
            <person name="Turgeon B."/>
            <person name="Goodwin S."/>
            <person name="Spatafora J."/>
            <person name="Crous P."/>
            <person name="Grigoriev I."/>
        </authorList>
    </citation>
    <scope>NUCLEOTIDE SEQUENCE</scope>
    <source>
        <strain evidence="2">ATCC 36951</strain>
    </source>
</reference>
<evidence type="ECO:0000313" key="3">
    <source>
        <dbReference type="Proteomes" id="UP000799537"/>
    </source>
</evidence>
<feature type="compositionally biased region" description="Low complexity" evidence="1">
    <location>
        <begin position="105"/>
        <end position="116"/>
    </location>
</feature>
<feature type="region of interest" description="Disordered" evidence="1">
    <location>
        <begin position="306"/>
        <end position="644"/>
    </location>
</feature>
<feature type="region of interest" description="Disordered" evidence="1">
    <location>
        <begin position="27"/>
        <end position="227"/>
    </location>
</feature>
<feature type="compositionally biased region" description="Basic residues" evidence="1">
    <location>
        <begin position="480"/>
        <end position="492"/>
    </location>
</feature>
<feature type="compositionally biased region" description="Pro residues" evidence="1">
    <location>
        <begin position="150"/>
        <end position="170"/>
    </location>
</feature>
<feature type="compositionally biased region" description="Polar residues" evidence="1">
    <location>
        <begin position="208"/>
        <end position="220"/>
    </location>
</feature>
<accession>A0A6A6CUH0</accession>
<dbReference type="Proteomes" id="UP000799537">
    <property type="component" value="Unassembled WGS sequence"/>
</dbReference>
<evidence type="ECO:0000256" key="1">
    <source>
        <dbReference type="SAM" id="MobiDB-lite"/>
    </source>
</evidence>